<dbReference type="AlphaFoldDB" id="A0A518CS70"/>
<dbReference type="Gene3D" id="3.10.180.10">
    <property type="entry name" value="2,3-Dihydroxybiphenyl 1,2-Dioxygenase, domain 1"/>
    <property type="match status" value="1"/>
</dbReference>
<dbReference type="SUPFAM" id="SSF54593">
    <property type="entry name" value="Glyoxalase/Bleomycin resistance protein/Dihydroxybiphenyl dioxygenase"/>
    <property type="match status" value="1"/>
</dbReference>
<dbReference type="Pfam" id="PF00903">
    <property type="entry name" value="Glyoxalase"/>
    <property type="match status" value="1"/>
</dbReference>
<accession>A0A518CS70</accession>
<evidence type="ECO:0000313" key="2">
    <source>
        <dbReference type="EMBL" id="QDU82079.1"/>
    </source>
</evidence>
<dbReference type="GO" id="GO:0016740">
    <property type="term" value="F:transferase activity"/>
    <property type="evidence" value="ECO:0007669"/>
    <property type="project" value="UniProtKB-KW"/>
</dbReference>
<dbReference type="PROSITE" id="PS51819">
    <property type="entry name" value="VOC"/>
    <property type="match status" value="1"/>
</dbReference>
<keyword evidence="3" id="KW-1185">Reference proteome</keyword>
<feature type="domain" description="VOC" evidence="1">
    <location>
        <begin position="14"/>
        <end position="138"/>
    </location>
</feature>
<organism evidence="2 3">
    <name type="scientific">Polystyrenella longa</name>
    <dbReference type="NCBI Taxonomy" id="2528007"/>
    <lineage>
        <taxon>Bacteria</taxon>
        <taxon>Pseudomonadati</taxon>
        <taxon>Planctomycetota</taxon>
        <taxon>Planctomycetia</taxon>
        <taxon>Planctomycetales</taxon>
        <taxon>Planctomycetaceae</taxon>
        <taxon>Polystyrenella</taxon>
    </lineage>
</organism>
<name>A0A518CS70_9PLAN</name>
<evidence type="ECO:0000313" key="3">
    <source>
        <dbReference type="Proteomes" id="UP000317178"/>
    </source>
</evidence>
<dbReference type="RefSeq" id="WP_144997967.1">
    <property type="nucleotide sequence ID" value="NZ_CP036281.1"/>
</dbReference>
<dbReference type="PANTHER" id="PTHR21366">
    <property type="entry name" value="GLYOXALASE FAMILY PROTEIN"/>
    <property type="match status" value="1"/>
</dbReference>
<evidence type="ECO:0000259" key="1">
    <source>
        <dbReference type="PROSITE" id="PS51819"/>
    </source>
</evidence>
<dbReference type="EMBL" id="CP036281">
    <property type="protein sequence ID" value="QDU82079.1"/>
    <property type="molecule type" value="Genomic_DNA"/>
</dbReference>
<sequence>MTGSTSASHIQVKSIDHVTLVSKDMEKSRHFYVDVLGMEDVPRPAFSFAGKWFQAGETMIHIIEQHDQSGPAGNQDVSGYTETRTHHFAFLVDDALSAQEVLNANKVPIVCPAKKRPDGATQVFVLDPDGYVVELSSLPE</sequence>
<dbReference type="KEGG" id="plon:Pla110_38340"/>
<reference evidence="2 3" key="1">
    <citation type="submission" date="2019-02" db="EMBL/GenBank/DDBJ databases">
        <title>Deep-cultivation of Planctomycetes and their phenomic and genomic characterization uncovers novel biology.</title>
        <authorList>
            <person name="Wiegand S."/>
            <person name="Jogler M."/>
            <person name="Boedeker C."/>
            <person name="Pinto D."/>
            <person name="Vollmers J."/>
            <person name="Rivas-Marin E."/>
            <person name="Kohn T."/>
            <person name="Peeters S.H."/>
            <person name="Heuer A."/>
            <person name="Rast P."/>
            <person name="Oberbeckmann S."/>
            <person name="Bunk B."/>
            <person name="Jeske O."/>
            <person name="Meyerdierks A."/>
            <person name="Storesund J.E."/>
            <person name="Kallscheuer N."/>
            <person name="Luecker S."/>
            <person name="Lage O.M."/>
            <person name="Pohl T."/>
            <person name="Merkel B.J."/>
            <person name="Hornburger P."/>
            <person name="Mueller R.-W."/>
            <person name="Bruemmer F."/>
            <person name="Labrenz M."/>
            <person name="Spormann A.M."/>
            <person name="Op den Camp H."/>
            <person name="Overmann J."/>
            <person name="Amann R."/>
            <person name="Jetten M.S.M."/>
            <person name="Mascher T."/>
            <person name="Medema M.H."/>
            <person name="Devos D.P."/>
            <person name="Kaster A.-K."/>
            <person name="Ovreas L."/>
            <person name="Rohde M."/>
            <person name="Galperin M.Y."/>
            <person name="Jogler C."/>
        </authorList>
    </citation>
    <scope>NUCLEOTIDE SEQUENCE [LARGE SCALE GENOMIC DNA]</scope>
    <source>
        <strain evidence="2 3">Pla110</strain>
    </source>
</reference>
<gene>
    <name evidence="2" type="primary">fosB</name>
    <name evidence="2" type="ORF">Pla110_38340</name>
</gene>
<keyword evidence="2" id="KW-0808">Transferase</keyword>
<protein>
    <submittedName>
        <fullName evidence="2">Metallothiol transferase FosB</fullName>
    </submittedName>
</protein>
<dbReference type="InterPro" id="IPR037523">
    <property type="entry name" value="VOC_core"/>
</dbReference>
<dbReference type="PANTHER" id="PTHR21366:SF22">
    <property type="entry name" value="VOC DOMAIN-CONTAINING PROTEIN"/>
    <property type="match status" value="1"/>
</dbReference>
<proteinExistence type="predicted"/>
<dbReference type="InterPro" id="IPR050383">
    <property type="entry name" value="GlyoxalaseI/FosfomycinResist"/>
</dbReference>
<dbReference type="OrthoDB" id="9800322at2"/>
<dbReference type="Proteomes" id="UP000317178">
    <property type="component" value="Chromosome"/>
</dbReference>
<dbReference type="InterPro" id="IPR029068">
    <property type="entry name" value="Glyas_Bleomycin-R_OHBP_Dase"/>
</dbReference>
<dbReference type="InterPro" id="IPR004360">
    <property type="entry name" value="Glyas_Fos-R_dOase_dom"/>
</dbReference>